<evidence type="ECO:0000256" key="9">
    <source>
        <dbReference type="ARBA" id="ARBA00023001"/>
    </source>
</evidence>
<evidence type="ECO:0000256" key="5">
    <source>
        <dbReference type="ARBA" id="ARBA00012744"/>
    </source>
</evidence>
<dbReference type="InterPro" id="IPR002772">
    <property type="entry name" value="Glyco_hydro_3_C"/>
</dbReference>
<evidence type="ECO:0000256" key="6">
    <source>
        <dbReference type="ARBA" id="ARBA00022525"/>
    </source>
</evidence>
<keyword evidence="9" id="KW-0136">Cellulose degradation</keyword>
<evidence type="ECO:0000256" key="11">
    <source>
        <dbReference type="ARBA" id="ARBA00023277"/>
    </source>
</evidence>
<evidence type="ECO:0000256" key="8">
    <source>
        <dbReference type="ARBA" id="ARBA00022801"/>
    </source>
</evidence>
<evidence type="ECO:0000313" key="16">
    <source>
        <dbReference type="EMBL" id="KAK5991544.1"/>
    </source>
</evidence>
<dbReference type="Gene3D" id="2.60.40.10">
    <property type="entry name" value="Immunoglobulins"/>
    <property type="match status" value="1"/>
</dbReference>
<feature type="signal peptide" evidence="14">
    <location>
        <begin position="1"/>
        <end position="19"/>
    </location>
</feature>
<dbReference type="SUPFAM" id="SSF51445">
    <property type="entry name" value="(Trans)glycosidases"/>
    <property type="match status" value="1"/>
</dbReference>
<comment type="pathway">
    <text evidence="3">Glycan metabolism; cellulose degradation.</text>
</comment>
<dbReference type="PANTHER" id="PTHR42715:SF28">
    <property type="entry name" value="BETA-GLUCOSIDASE L-RELATED"/>
    <property type="match status" value="1"/>
</dbReference>
<dbReference type="Pfam" id="PF00933">
    <property type="entry name" value="Glyco_hydro_3"/>
    <property type="match status" value="1"/>
</dbReference>
<evidence type="ECO:0000256" key="3">
    <source>
        <dbReference type="ARBA" id="ARBA00004987"/>
    </source>
</evidence>
<keyword evidence="6" id="KW-0964">Secreted</keyword>
<evidence type="ECO:0000256" key="13">
    <source>
        <dbReference type="ARBA" id="ARBA00023326"/>
    </source>
</evidence>
<accession>A0ABR0SHA4</accession>
<dbReference type="Pfam" id="PF14310">
    <property type="entry name" value="Fn3-like"/>
    <property type="match status" value="1"/>
</dbReference>
<comment type="catalytic activity">
    <reaction evidence="1">
        <text>Hydrolysis of terminal, non-reducing beta-D-glucosyl residues with release of beta-D-glucose.</text>
        <dbReference type="EC" id="3.2.1.21"/>
    </reaction>
</comment>
<dbReference type="InterPro" id="IPR036962">
    <property type="entry name" value="Glyco_hydro_3_N_sf"/>
</dbReference>
<keyword evidence="13" id="KW-0624">Polysaccharide degradation</keyword>
<dbReference type="InterPro" id="IPR050288">
    <property type="entry name" value="Cellulose_deg_GH3"/>
</dbReference>
<dbReference type="InterPro" id="IPR017853">
    <property type="entry name" value="GH"/>
</dbReference>
<dbReference type="PANTHER" id="PTHR42715">
    <property type="entry name" value="BETA-GLUCOSIDASE"/>
    <property type="match status" value="1"/>
</dbReference>
<evidence type="ECO:0000256" key="10">
    <source>
        <dbReference type="ARBA" id="ARBA00023180"/>
    </source>
</evidence>
<evidence type="ECO:0000259" key="15">
    <source>
        <dbReference type="SMART" id="SM01217"/>
    </source>
</evidence>
<dbReference type="Gene3D" id="3.20.20.300">
    <property type="entry name" value="Glycoside hydrolase, family 3, N-terminal domain"/>
    <property type="match status" value="1"/>
</dbReference>
<keyword evidence="11" id="KW-0119">Carbohydrate metabolism</keyword>
<dbReference type="SUPFAM" id="SSF52279">
    <property type="entry name" value="Beta-D-glucan exohydrolase, C-terminal domain"/>
    <property type="match status" value="1"/>
</dbReference>
<gene>
    <name evidence="16" type="ORF">PT974_09828</name>
</gene>
<comment type="similarity">
    <text evidence="4">Belongs to the glycosyl hydrolase 3 family.</text>
</comment>
<dbReference type="InterPro" id="IPR001764">
    <property type="entry name" value="Glyco_hydro_3_N"/>
</dbReference>
<dbReference type="InterPro" id="IPR026891">
    <property type="entry name" value="Fn3-like"/>
</dbReference>
<proteinExistence type="inferred from homology"/>
<dbReference type="Proteomes" id="UP001338125">
    <property type="component" value="Unassembled WGS sequence"/>
</dbReference>
<dbReference type="Pfam" id="PF01915">
    <property type="entry name" value="Glyco_hydro_3_C"/>
    <property type="match status" value="1"/>
</dbReference>
<keyword evidence="10" id="KW-0325">Glycoprotein</keyword>
<dbReference type="Gene3D" id="3.40.50.1700">
    <property type="entry name" value="Glycoside hydrolase family 3 C-terminal domain"/>
    <property type="match status" value="1"/>
</dbReference>
<reference evidence="16 17" key="1">
    <citation type="submission" date="2024-01" db="EMBL/GenBank/DDBJ databases">
        <title>Complete genome of Cladobotryum mycophilum ATHUM6906.</title>
        <authorList>
            <person name="Christinaki A.C."/>
            <person name="Myridakis A.I."/>
            <person name="Kouvelis V.N."/>
        </authorList>
    </citation>
    <scope>NUCLEOTIDE SEQUENCE [LARGE SCALE GENOMIC DNA]</scope>
    <source>
        <strain evidence="16 17">ATHUM6906</strain>
    </source>
</reference>
<organism evidence="16 17">
    <name type="scientific">Cladobotryum mycophilum</name>
    <dbReference type="NCBI Taxonomy" id="491253"/>
    <lineage>
        <taxon>Eukaryota</taxon>
        <taxon>Fungi</taxon>
        <taxon>Dikarya</taxon>
        <taxon>Ascomycota</taxon>
        <taxon>Pezizomycotina</taxon>
        <taxon>Sordariomycetes</taxon>
        <taxon>Hypocreomycetidae</taxon>
        <taxon>Hypocreales</taxon>
        <taxon>Hypocreaceae</taxon>
        <taxon>Cladobotryum</taxon>
    </lineage>
</organism>
<keyword evidence="7 14" id="KW-0732">Signal</keyword>
<evidence type="ECO:0000256" key="12">
    <source>
        <dbReference type="ARBA" id="ARBA00023295"/>
    </source>
</evidence>
<name>A0ABR0SHA4_9HYPO</name>
<evidence type="ECO:0000256" key="14">
    <source>
        <dbReference type="SAM" id="SignalP"/>
    </source>
</evidence>
<dbReference type="InterPro" id="IPR013783">
    <property type="entry name" value="Ig-like_fold"/>
</dbReference>
<feature type="domain" description="Fibronectin type III-like" evidence="15">
    <location>
        <begin position="625"/>
        <end position="697"/>
    </location>
</feature>
<evidence type="ECO:0000256" key="7">
    <source>
        <dbReference type="ARBA" id="ARBA00022729"/>
    </source>
</evidence>
<dbReference type="PRINTS" id="PR00133">
    <property type="entry name" value="GLHYDRLASE3"/>
</dbReference>
<feature type="chain" id="PRO_5046934599" description="beta-glucosidase" evidence="14">
    <location>
        <begin position="20"/>
        <end position="709"/>
    </location>
</feature>
<protein>
    <recommendedName>
        <fullName evidence="5">beta-glucosidase</fullName>
        <ecNumber evidence="5">3.2.1.21</ecNumber>
    </recommendedName>
</protein>
<evidence type="ECO:0000256" key="1">
    <source>
        <dbReference type="ARBA" id="ARBA00000448"/>
    </source>
</evidence>
<comment type="subcellular location">
    <subcellularLocation>
        <location evidence="2">Secreted</location>
    </subcellularLocation>
</comment>
<evidence type="ECO:0000256" key="2">
    <source>
        <dbReference type="ARBA" id="ARBA00004613"/>
    </source>
</evidence>
<keyword evidence="8" id="KW-0378">Hydrolase</keyword>
<evidence type="ECO:0000313" key="17">
    <source>
        <dbReference type="Proteomes" id="UP001338125"/>
    </source>
</evidence>
<dbReference type="SMART" id="SM01217">
    <property type="entry name" value="Fn3_like"/>
    <property type="match status" value="1"/>
</dbReference>
<dbReference type="EC" id="3.2.1.21" evidence="5"/>
<dbReference type="InterPro" id="IPR036881">
    <property type="entry name" value="Glyco_hydro_3_C_sf"/>
</dbReference>
<keyword evidence="17" id="KW-1185">Reference proteome</keyword>
<dbReference type="EMBL" id="JAVFKD010000014">
    <property type="protein sequence ID" value="KAK5991544.1"/>
    <property type="molecule type" value="Genomic_DNA"/>
</dbReference>
<evidence type="ECO:0000256" key="4">
    <source>
        <dbReference type="ARBA" id="ARBA00005336"/>
    </source>
</evidence>
<comment type="caution">
    <text evidence="16">The sequence shown here is derived from an EMBL/GenBank/DDBJ whole genome shotgun (WGS) entry which is preliminary data.</text>
</comment>
<sequence>MQYKALMALTMASAPLVRADPWGDAYTKAKASLSKLNLQQKVGIVSGIGWQKGPCVGNTSPASSIGYPSLCLQDGPLGVRFANGNTAFTPGIQAASTWDLDLIRQRGQFIAEEVKGMGVHVSLGPVGGPLGKLAQGGRNWEGFGPDPYLTGLAMAETIEAMQDVGVQATAKHWILNEQEHRRESISSNIDDRTIHELYAWPYVDAVHANVAAVMCSYNKINGNWACENEYVMDEILKGHLGFPGYIMSDWNAQHTTTQSANTGLDMTMPGTDFSGNNVLWGPQLVNAVNNRSVNSTRVDDMVTRILAAWYLTGQDKGGYPSVNFNRNVQGNHKDNVRAVARDGIVLLKNDNKVLPLKKPASIAIIGSAAVKGQHANNGCDDRGCNAGALGMGWGSGSVNYPYFVAPYDAINTRATSAGTKVTLSNSDDGNAGANAARGKDVAVVFITADSGEGYITVENNAGDRNNLDPWHNGNDLVKAVAGASSNVIVVVHSVGPIVLESILSNPSVKAVVWAGLPSQENGNALVDILYGDTNPNGKLPYTIAKNANDYGTRVQSGDDNFAEGLFIDYRHFDDANIQPRYEFGFGLSYTNYTYSNIQISSNARSGPANGPIVAGGPSDLFDTVATVTVNVQNSGGVAGAEDTPKQLRGFDKLKLSAGQSATATFNLRKRDLTYWDTKSKKWVVPSGTFKVSVGASSRDIRLTGTINVA</sequence>
<keyword evidence="12" id="KW-0326">Glycosidase</keyword>